<keyword evidence="3" id="KW-1133">Transmembrane helix</keyword>
<keyword evidence="1" id="KW-0175">Coiled coil</keyword>
<sequence length="277" mass="29394">MNKTGFISILSIFIVLTGFTLFYFLKIAPVQDDLAYSKKNIAMYKDTVALKQKQLKEQKKALAEKKKQAKEEELLGQKVDQSILPKDPRVEAFFSSAQNKAASMGISFVSIVKSNTDSGDSALSGTSSSSGPPDSSSSSSTGAKAATQSKADLNKLLTANTYQITLNSSTNAQLYAFVGYLETQRRLLVIDKVTSTRTSQSSNTGESSVVSSSDDSSSTAQKEPSAVQTNADGSDDQTSTSDSSQTDAQSQNDSSSSSAASEPSAQMVLTITLYSAK</sequence>
<feature type="compositionally biased region" description="Low complexity" evidence="2">
    <location>
        <begin position="207"/>
        <end position="218"/>
    </location>
</feature>
<dbReference type="Proteomes" id="UP001596267">
    <property type="component" value="Unassembled WGS sequence"/>
</dbReference>
<feature type="region of interest" description="Disordered" evidence="2">
    <location>
        <begin position="120"/>
        <end position="146"/>
    </location>
</feature>
<feature type="compositionally biased region" description="Polar residues" evidence="2">
    <location>
        <begin position="219"/>
        <end position="230"/>
    </location>
</feature>
<protein>
    <submittedName>
        <fullName evidence="4">Uncharacterized protein</fullName>
    </submittedName>
</protein>
<gene>
    <name evidence="4" type="ORF">ACFP7A_00510</name>
</gene>
<dbReference type="RefSeq" id="WP_253053790.1">
    <property type="nucleotide sequence ID" value="NZ_JAMXWN010000005.1"/>
</dbReference>
<feature type="region of interest" description="Disordered" evidence="2">
    <location>
        <begin position="195"/>
        <end position="265"/>
    </location>
</feature>
<proteinExistence type="predicted"/>
<feature type="compositionally biased region" description="Low complexity" evidence="2">
    <location>
        <begin position="236"/>
        <end position="265"/>
    </location>
</feature>
<reference evidence="5" key="1">
    <citation type="journal article" date="2019" name="Int. J. Syst. Evol. Microbiol.">
        <title>The Global Catalogue of Microorganisms (GCM) 10K type strain sequencing project: providing services to taxonomists for standard genome sequencing and annotation.</title>
        <authorList>
            <consortium name="The Broad Institute Genomics Platform"/>
            <consortium name="The Broad Institute Genome Sequencing Center for Infectious Disease"/>
            <person name="Wu L."/>
            <person name="Ma J."/>
        </authorList>
    </citation>
    <scope>NUCLEOTIDE SEQUENCE [LARGE SCALE GENOMIC DNA]</scope>
    <source>
        <strain evidence="5">CCUG 42001</strain>
    </source>
</reference>
<evidence type="ECO:0000313" key="5">
    <source>
        <dbReference type="Proteomes" id="UP001596267"/>
    </source>
</evidence>
<evidence type="ECO:0000256" key="2">
    <source>
        <dbReference type="SAM" id="MobiDB-lite"/>
    </source>
</evidence>
<keyword evidence="3" id="KW-0472">Membrane</keyword>
<evidence type="ECO:0000256" key="1">
    <source>
        <dbReference type="SAM" id="Coils"/>
    </source>
</evidence>
<comment type="caution">
    <text evidence="4">The sequence shown here is derived from an EMBL/GenBank/DDBJ whole genome shotgun (WGS) entry which is preliminary data.</text>
</comment>
<evidence type="ECO:0000256" key="3">
    <source>
        <dbReference type="SAM" id="Phobius"/>
    </source>
</evidence>
<accession>A0ABW1WD66</accession>
<feature type="coiled-coil region" evidence="1">
    <location>
        <begin position="48"/>
        <end position="75"/>
    </location>
</feature>
<organism evidence="4 5">
    <name type="scientific">Sporolactobacillus kofuensis</name>
    <dbReference type="NCBI Taxonomy" id="269672"/>
    <lineage>
        <taxon>Bacteria</taxon>
        <taxon>Bacillati</taxon>
        <taxon>Bacillota</taxon>
        <taxon>Bacilli</taxon>
        <taxon>Bacillales</taxon>
        <taxon>Sporolactobacillaceae</taxon>
        <taxon>Sporolactobacillus</taxon>
    </lineage>
</organism>
<keyword evidence="5" id="KW-1185">Reference proteome</keyword>
<keyword evidence="3" id="KW-0812">Transmembrane</keyword>
<feature type="compositionally biased region" description="Polar residues" evidence="2">
    <location>
        <begin position="195"/>
        <end position="206"/>
    </location>
</feature>
<name>A0ABW1WD66_9BACL</name>
<evidence type="ECO:0000313" key="4">
    <source>
        <dbReference type="EMBL" id="MFC6385070.1"/>
    </source>
</evidence>
<dbReference type="EMBL" id="JBHSTQ010000001">
    <property type="protein sequence ID" value="MFC6385070.1"/>
    <property type="molecule type" value="Genomic_DNA"/>
</dbReference>
<feature type="transmembrane region" description="Helical" evidence="3">
    <location>
        <begin position="6"/>
        <end position="25"/>
    </location>
</feature>